<comment type="caution">
    <text evidence="2">The sequence shown here is derived from an EMBL/GenBank/DDBJ whole genome shotgun (WGS) entry which is preliminary data.</text>
</comment>
<sequence>MGPKDNLIDVTESGVTGWMNVKVVFRSGKTVKGYLPAAAIELVKLHWEDIKYDKFVNVCAHACADRLIDLQYLLALARVESGTHWNDTSSTITGGAYEGTGAIGPFQFMPKTWKAYVDQHSHEVFVTYTGIGDPGQQAILAAYTVDEAINAHEKKFGVLPTISELYLYHFLGMPAAQDVLGAGRTRSIADVLTERGHDAQAMISGNESVFLSGGAPRSVDQVLDEVYRRLSVAYGQNRSLLQNAPDWYPIVADGRDAPWLATAEAEMAKGVSEAPSRDSDTNPNLNDSIAAYLESVGFGANEPYTTPWCAAFVHWCLKNCGDDKAAEAADTPKPASQAKAWLMLPEAVGPQKGAIAVKKSHDPRYTGHVGFVDAVSDDGSEITLLGGNQSPSEGGGVDRVCLKVYPAADMLGYRWPKPKDR</sequence>
<name>A0A7W6P9T8_9HYPH</name>
<dbReference type="AlphaFoldDB" id="A0A7W6P9T8"/>
<accession>A0A7W6P9T8</accession>
<dbReference type="EMBL" id="JACIDZ010000004">
    <property type="protein sequence ID" value="MBB4121721.1"/>
    <property type="molecule type" value="Genomic_DNA"/>
</dbReference>
<evidence type="ECO:0000313" key="3">
    <source>
        <dbReference type="Proteomes" id="UP000530571"/>
    </source>
</evidence>
<dbReference type="Proteomes" id="UP000530571">
    <property type="component" value="Unassembled WGS sequence"/>
</dbReference>
<proteinExistence type="predicted"/>
<dbReference type="Gene3D" id="3.90.1720.10">
    <property type="entry name" value="endopeptidase domain like (from Nostoc punctiforme)"/>
    <property type="match status" value="1"/>
</dbReference>
<evidence type="ECO:0000259" key="1">
    <source>
        <dbReference type="Pfam" id="PF05257"/>
    </source>
</evidence>
<dbReference type="Gene3D" id="1.10.530.10">
    <property type="match status" value="1"/>
</dbReference>
<evidence type="ECO:0000313" key="2">
    <source>
        <dbReference type="EMBL" id="MBB4121721.1"/>
    </source>
</evidence>
<feature type="domain" description="Peptidase C51" evidence="1">
    <location>
        <begin position="304"/>
        <end position="388"/>
    </location>
</feature>
<dbReference type="InterPro" id="IPR007921">
    <property type="entry name" value="CHAP_dom"/>
</dbReference>
<dbReference type="InterPro" id="IPR023346">
    <property type="entry name" value="Lysozyme-like_dom_sf"/>
</dbReference>
<dbReference type="RefSeq" id="WP_183484604.1">
    <property type="nucleotide sequence ID" value="NZ_JACIDZ010000004.1"/>
</dbReference>
<dbReference type="Pfam" id="PF05257">
    <property type="entry name" value="CHAP"/>
    <property type="match status" value="1"/>
</dbReference>
<protein>
    <submittedName>
        <fullName evidence="2">Uncharacterized protein (TIGR02594 family)</fullName>
    </submittedName>
</protein>
<gene>
    <name evidence="2" type="ORF">GGR30_001639</name>
</gene>
<keyword evidence="3" id="KW-1185">Reference proteome</keyword>
<reference evidence="2 3" key="1">
    <citation type="submission" date="2020-08" db="EMBL/GenBank/DDBJ databases">
        <title>Genomic Encyclopedia of Type Strains, Phase IV (KMG-IV): sequencing the most valuable type-strain genomes for metagenomic binning, comparative biology and taxonomic classification.</title>
        <authorList>
            <person name="Goeker M."/>
        </authorList>
    </citation>
    <scope>NUCLEOTIDE SEQUENCE [LARGE SCALE GENOMIC DNA]</scope>
    <source>
        <strain evidence="2 3">DSM 28101</strain>
    </source>
</reference>
<organism evidence="2 3">
    <name type="scientific">Martelella radicis</name>
    <dbReference type="NCBI Taxonomy" id="1397476"/>
    <lineage>
        <taxon>Bacteria</taxon>
        <taxon>Pseudomonadati</taxon>
        <taxon>Pseudomonadota</taxon>
        <taxon>Alphaproteobacteria</taxon>
        <taxon>Hyphomicrobiales</taxon>
        <taxon>Aurantimonadaceae</taxon>
        <taxon>Martelella</taxon>
    </lineage>
</organism>
<dbReference type="SUPFAM" id="SSF53955">
    <property type="entry name" value="Lysozyme-like"/>
    <property type="match status" value="1"/>
</dbReference>